<dbReference type="EMBL" id="BAAASL010000017">
    <property type="protein sequence ID" value="GAA2721480.1"/>
    <property type="molecule type" value="Genomic_DNA"/>
</dbReference>
<dbReference type="InterPro" id="IPR044929">
    <property type="entry name" value="DNA/RNA_non-sp_Endonuclease_sf"/>
</dbReference>
<feature type="compositionally biased region" description="Low complexity" evidence="1">
    <location>
        <begin position="34"/>
        <end position="45"/>
    </location>
</feature>
<feature type="compositionally biased region" description="Polar residues" evidence="1">
    <location>
        <begin position="476"/>
        <end position="500"/>
    </location>
</feature>
<dbReference type="Gene3D" id="3.40.570.10">
    <property type="entry name" value="Extracellular Endonuclease, subunit A"/>
    <property type="match status" value="1"/>
</dbReference>
<protein>
    <recommendedName>
        <fullName evidence="5">DNA/RNA non-specific endonuclease</fullName>
    </recommendedName>
</protein>
<evidence type="ECO:0000256" key="2">
    <source>
        <dbReference type="SAM" id="SignalP"/>
    </source>
</evidence>
<evidence type="ECO:0000313" key="4">
    <source>
        <dbReference type="Proteomes" id="UP001500886"/>
    </source>
</evidence>
<evidence type="ECO:0000313" key="3">
    <source>
        <dbReference type="EMBL" id="GAA2721480.1"/>
    </source>
</evidence>
<feature type="chain" id="PRO_5046060263" description="DNA/RNA non-specific endonuclease" evidence="2">
    <location>
        <begin position="28"/>
        <end position="660"/>
    </location>
</feature>
<proteinExistence type="predicted"/>
<feature type="signal peptide" evidence="2">
    <location>
        <begin position="1"/>
        <end position="27"/>
    </location>
</feature>
<feature type="region of interest" description="Disordered" evidence="1">
    <location>
        <begin position="34"/>
        <end position="90"/>
    </location>
</feature>
<feature type="region of interest" description="Disordered" evidence="1">
    <location>
        <begin position="461"/>
        <end position="500"/>
    </location>
</feature>
<accession>A0ABP6GCW7</accession>
<dbReference type="RefSeq" id="WP_344437207.1">
    <property type="nucleotide sequence ID" value="NZ_BAAASL010000017.1"/>
</dbReference>
<name>A0ABP6GCW7_9ACTN</name>
<comment type="caution">
    <text evidence="3">The sequence shown here is derived from an EMBL/GenBank/DDBJ whole genome shotgun (WGS) entry which is preliminary data.</text>
</comment>
<sequence length="660" mass="68479">MISPRRRRILPGLLLVLGLTATGTAAADGQVLAPASAGKAPAAEASPRKSSSVDPNRLTGVPGPSKTRPATVTPREKCEPTPAGSQERKAGAAQACVTTIATPAPPAGRQARAAAQPMAAAAAADTGSCAIAPPRTWYYNRFTYCVQGLTVLYTLKDSNGKVIGTGTLDISSSAVLPAQGTTWSEFVRVTMTDATGAVKALNVRFKPACSAGCKVTKSPRWTGKTIIKDQVLSGDVGYESTPAPGAKVDFTTSYELYVTSPGAQIVDPSASWSNPEKIRCDDAVRDTTTGASDPGCVVPSIMPVVRMSDQPNPQGAGAAAAGYLWAQSNLAGWGRDKPLTRAKGDVAGRSARTCGTFQTRTDLVATDICGEFPFAETREGGIDGAQCAEILPRHSTRGGWVTDVLDGGTSSPCVRAHVPLADKQAADAQLAEGFASQRVVEDDQFKVEISGSIAEPQAVCRQSAPAGSVPSGNGWIKNTTEPVPHVNKTTTPQGPAGTRASTAQACLGTTLGDGSDAKGDITGWADAELFRQANSTTAGLARCHLIPNILGGKGGTNDGGPDNLFPCWQSGTNTGTPSMRTYEAVVQKAVRKVKDGGILGPNDAIFYQVTPDYRSSDSTIPQGVTMSARVERSDGTSQPLFPDVYITNTQKNTGLLNLGN</sequence>
<evidence type="ECO:0008006" key="5">
    <source>
        <dbReference type="Google" id="ProtNLM"/>
    </source>
</evidence>
<organism evidence="3 4">
    <name type="scientific">Streptomyces luteosporeus</name>
    <dbReference type="NCBI Taxonomy" id="173856"/>
    <lineage>
        <taxon>Bacteria</taxon>
        <taxon>Bacillati</taxon>
        <taxon>Actinomycetota</taxon>
        <taxon>Actinomycetes</taxon>
        <taxon>Kitasatosporales</taxon>
        <taxon>Streptomycetaceae</taxon>
        <taxon>Streptomyces</taxon>
    </lineage>
</organism>
<gene>
    <name evidence="3" type="ORF">GCM10010315_44390</name>
</gene>
<keyword evidence="4" id="KW-1185">Reference proteome</keyword>
<evidence type="ECO:0000256" key="1">
    <source>
        <dbReference type="SAM" id="MobiDB-lite"/>
    </source>
</evidence>
<dbReference type="Proteomes" id="UP001500886">
    <property type="component" value="Unassembled WGS sequence"/>
</dbReference>
<keyword evidence="2" id="KW-0732">Signal</keyword>
<reference evidence="4" key="1">
    <citation type="journal article" date="2019" name="Int. J. Syst. Evol. Microbiol.">
        <title>The Global Catalogue of Microorganisms (GCM) 10K type strain sequencing project: providing services to taxonomists for standard genome sequencing and annotation.</title>
        <authorList>
            <consortium name="The Broad Institute Genomics Platform"/>
            <consortium name="The Broad Institute Genome Sequencing Center for Infectious Disease"/>
            <person name="Wu L."/>
            <person name="Ma J."/>
        </authorList>
    </citation>
    <scope>NUCLEOTIDE SEQUENCE [LARGE SCALE GENOMIC DNA]</scope>
    <source>
        <strain evidence="4">JCM 4542</strain>
    </source>
</reference>